<dbReference type="Proteomes" id="UP000293852">
    <property type="component" value="Unassembled WGS sequence"/>
</dbReference>
<evidence type="ECO:0000313" key="3">
    <source>
        <dbReference type="Proteomes" id="UP000293852"/>
    </source>
</evidence>
<feature type="signal peptide" evidence="1">
    <location>
        <begin position="1"/>
        <end position="33"/>
    </location>
</feature>
<name>A0A4Q7M112_9MICO</name>
<proteinExistence type="predicted"/>
<dbReference type="AlphaFoldDB" id="A0A4Q7M112"/>
<dbReference type="OrthoDB" id="4401005at2"/>
<dbReference type="RefSeq" id="WP_130411670.1">
    <property type="nucleotide sequence ID" value="NZ_SGWX01000001.1"/>
</dbReference>
<organism evidence="2 3">
    <name type="scientific">Xylanimonas ulmi</name>
    <dbReference type="NCBI Taxonomy" id="228973"/>
    <lineage>
        <taxon>Bacteria</taxon>
        <taxon>Bacillati</taxon>
        <taxon>Actinomycetota</taxon>
        <taxon>Actinomycetes</taxon>
        <taxon>Micrococcales</taxon>
        <taxon>Promicromonosporaceae</taxon>
        <taxon>Xylanimonas</taxon>
    </lineage>
</organism>
<evidence type="ECO:0000313" key="2">
    <source>
        <dbReference type="EMBL" id="RZS60048.1"/>
    </source>
</evidence>
<comment type="caution">
    <text evidence="2">The sequence shown here is derived from an EMBL/GenBank/DDBJ whole genome shotgun (WGS) entry which is preliminary data.</text>
</comment>
<dbReference type="EMBL" id="SGWX01000001">
    <property type="protein sequence ID" value="RZS60048.1"/>
    <property type="molecule type" value="Genomic_DNA"/>
</dbReference>
<gene>
    <name evidence="2" type="ORF">EV386_0289</name>
</gene>
<evidence type="ECO:0000256" key="1">
    <source>
        <dbReference type="SAM" id="SignalP"/>
    </source>
</evidence>
<keyword evidence="1" id="KW-0732">Signal</keyword>
<feature type="chain" id="PRO_5038577634" description="Lipoprotein" evidence="1">
    <location>
        <begin position="34"/>
        <end position="180"/>
    </location>
</feature>
<sequence>MRPTRPAPTPGSRRALSALAAACGALLLLGACSSSPSSDGGSSPEPTDAATGAEVVDVAGCTTAGDVWLVVGAEDGTVLADECVGTPQTGTAALEAAGLEIARDANGLICAIGGEPAACPTTFDGRFWQYYSAVPDGQWQFATTGSDDAVPAPGSIEGWCYGDVCAPPKIAGVTEPDPVG</sequence>
<evidence type="ECO:0008006" key="4">
    <source>
        <dbReference type="Google" id="ProtNLM"/>
    </source>
</evidence>
<keyword evidence="3" id="KW-1185">Reference proteome</keyword>
<reference evidence="2 3" key="1">
    <citation type="submission" date="2019-02" db="EMBL/GenBank/DDBJ databases">
        <title>Sequencing the genomes of 1000 actinobacteria strains.</title>
        <authorList>
            <person name="Klenk H.-P."/>
        </authorList>
    </citation>
    <scope>NUCLEOTIDE SEQUENCE [LARGE SCALE GENOMIC DNA]</scope>
    <source>
        <strain evidence="2 3">DSM 16932</strain>
    </source>
</reference>
<dbReference type="PROSITE" id="PS51257">
    <property type="entry name" value="PROKAR_LIPOPROTEIN"/>
    <property type="match status" value="1"/>
</dbReference>
<accession>A0A4Q7M112</accession>
<protein>
    <recommendedName>
        <fullName evidence="4">Lipoprotein</fullName>
    </recommendedName>
</protein>